<dbReference type="SUPFAM" id="SSF81383">
    <property type="entry name" value="F-box domain"/>
    <property type="match status" value="1"/>
</dbReference>
<protein>
    <recommendedName>
        <fullName evidence="1">F-box domain-containing protein</fullName>
    </recommendedName>
</protein>
<organism evidence="2 3">
    <name type="scientific">Pristionchus fissidentatus</name>
    <dbReference type="NCBI Taxonomy" id="1538716"/>
    <lineage>
        <taxon>Eukaryota</taxon>
        <taxon>Metazoa</taxon>
        <taxon>Ecdysozoa</taxon>
        <taxon>Nematoda</taxon>
        <taxon>Chromadorea</taxon>
        <taxon>Rhabditida</taxon>
        <taxon>Rhabditina</taxon>
        <taxon>Diplogasteromorpha</taxon>
        <taxon>Diplogasteroidea</taxon>
        <taxon>Neodiplogasteridae</taxon>
        <taxon>Pristionchus</taxon>
    </lineage>
</organism>
<evidence type="ECO:0000313" key="3">
    <source>
        <dbReference type="Proteomes" id="UP001432322"/>
    </source>
</evidence>
<feature type="non-terminal residue" evidence="2">
    <location>
        <position position="321"/>
    </location>
</feature>
<evidence type="ECO:0000259" key="1">
    <source>
        <dbReference type="PROSITE" id="PS50181"/>
    </source>
</evidence>
<feature type="non-terminal residue" evidence="2">
    <location>
        <position position="1"/>
    </location>
</feature>
<evidence type="ECO:0000313" key="2">
    <source>
        <dbReference type="EMBL" id="GMT20349.1"/>
    </source>
</evidence>
<dbReference type="InterPro" id="IPR001810">
    <property type="entry name" value="F-box_dom"/>
</dbReference>
<name>A0AAV5VRE4_9BILA</name>
<dbReference type="PROSITE" id="PS50181">
    <property type="entry name" value="FBOX"/>
    <property type="match status" value="1"/>
</dbReference>
<reference evidence="2" key="1">
    <citation type="submission" date="2023-10" db="EMBL/GenBank/DDBJ databases">
        <title>Genome assembly of Pristionchus species.</title>
        <authorList>
            <person name="Yoshida K."/>
            <person name="Sommer R.J."/>
        </authorList>
    </citation>
    <scope>NUCLEOTIDE SEQUENCE</scope>
    <source>
        <strain evidence="2">RS5133</strain>
    </source>
</reference>
<dbReference type="EMBL" id="BTSY01000003">
    <property type="protein sequence ID" value="GMT20349.1"/>
    <property type="molecule type" value="Genomic_DNA"/>
</dbReference>
<gene>
    <name evidence="2" type="ORF">PFISCL1PPCAC_11646</name>
</gene>
<keyword evidence="3" id="KW-1185">Reference proteome</keyword>
<accession>A0AAV5VRE4</accession>
<proteinExistence type="predicted"/>
<dbReference type="Proteomes" id="UP001432322">
    <property type="component" value="Unassembled WGS sequence"/>
</dbReference>
<dbReference type="CDD" id="cd09917">
    <property type="entry name" value="F-box_SF"/>
    <property type="match status" value="1"/>
</dbReference>
<sequence>SCPCAKRARVETVLANSEHMDEEPSEFMLLPNEVHTMFCWFLPVKDRLRFGSISRRFYKLENEAGQKYFQEVDAFQEFDDEVGYRIFLGGKWYTFYIHEELLEEQQERAKNMFKRAKIWSLDLRNLKSENGIPDLNLLATSTYSYLSIRHFPAWPTESLRFANAFINSDNFSEKMLFLYWKSAYAQDVHNALRFLRTLSGLNSFIFSWEFQTSALHVYEYSPEMDAITLLHIVRNCREASLRCSTTNISAQDLCNVFKVVRETEEFRSIQFGISGSIVDQMIAILGDEIKRENRDGEYYRHKNHRGIISRGETLSGMEHIS</sequence>
<dbReference type="AlphaFoldDB" id="A0AAV5VRE4"/>
<dbReference type="InterPro" id="IPR036047">
    <property type="entry name" value="F-box-like_dom_sf"/>
</dbReference>
<feature type="domain" description="F-box" evidence="1">
    <location>
        <begin position="24"/>
        <end position="72"/>
    </location>
</feature>
<comment type="caution">
    <text evidence="2">The sequence shown here is derived from an EMBL/GenBank/DDBJ whole genome shotgun (WGS) entry which is preliminary data.</text>
</comment>